<keyword evidence="8" id="KW-0406">Ion transport</keyword>
<comment type="subcellular location">
    <subcellularLocation>
        <location evidence="1">Membrane</location>
        <topology evidence="1">Multi-pass membrane protein</topology>
    </subcellularLocation>
</comment>
<dbReference type="InterPro" id="IPR017927">
    <property type="entry name" value="FAD-bd_FR_type"/>
</dbReference>
<keyword evidence="3" id="KW-0813">Transport</keyword>
<sequence>MNHGSMSGGEAEKPKGLPFFDYPLEWHSSRTATCREVLTAEECAWSRGNWRYWYISDLVYARAPLWFALATIGVFTLIHLLSRSSSPKSRAKGPLSKVIAGFRYLSYKGYNFRAIRWLTPSLGVLLLTATAIVYLFILTLGPKPYYWPNHGTKSFGNSPPIATRTGWMALAILPFNLALASKSNWITLATGVPHEKLQVFHQYSAWAMLVLALIHTFPFIIYRRSQGDLGAQWTANLYYWTGVAALIPQAYLTFFSWAPLRKRFYEFFKATHILAAVVFIVFFFIHCSFTLTSVDYFIAAGAVYLSGLWYSQLKSLFLYGFSHKAVLTPLPSGMIKAVVPLRSGGAATRAALRLSWHPGQHFFVRFISFRHLGLQSLTSHPFTICSLPPSKDGTSPCEAVFYIESARGVTGRLAAIAQKSPGISIPVMLEGPFGGIALKSFAQFDRAVIIAGGSGAGFTLPLVEDILARQKGRDAKKTLIQVVLAARKPEVREWFVEEIGRLHERYPGAEALSVAIHLTGDSRNGSSGTPSLDEKNIDVKVSSTKSRGEWLQVSQGRPHLSGLLEEWTANAGESVAIAVCGPDSMTHDVREAASLAQTRVLAGRGASEVYLHTEGFSW</sequence>
<evidence type="ECO:0000256" key="2">
    <source>
        <dbReference type="ARBA" id="ARBA00006278"/>
    </source>
</evidence>
<dbReference type="InterPro" id="IPR013121">
    <property type="entry name" value="Fe_red_NAD-bd_6"/>
</dbReference>
<dbReference type="SFLD" id="SFLDS00052">
    <property type="entry name" value="Ferric_Reductase_Domain"/>
    <property type="match status" value="1"/>
</dbReference>
<dbReference type="Proteomes" id="UP000504638">
    <property type="component" value="Unplaced"/>
</dbReference>
<keyword evidence="7" id="KW-0560">Oxidoreductase</keyword>
<dbReference type="InterPro" id="IPR039261">
    <property type="entry name" value="FNR_nucleotide-bd"/>
</dbReference>
<feature type="transmembrane region" description="Helical" evidence="10">
    <location>
        <begin position="161"/>
        <end position="179"/>
    </location>
</feature>
<evidence type="ECO:0000256" key="8">
    <source>
        <dbReference type="ARBA" id="ARBA00023065"/>
    </source>
</evidence>
<dbReference type="SFLD" id="SFLDG01168">
    <property type="entry name" value="Ferric_reductase_subgroup_(FRE"/>
    <property type="match status" value="1"/>
</dbReference>
<dbReference type="OrthoDB" id="17725at2759"/>
<dbReference type="PANTHER" id="PTHR32361">
    <property type="entry name" value="FERRIC/CUPRIC REDUCTASE TRANSMEMBRANE COMPONENT"/>
    <property type="match status" value="1"/>
</dbReference>
<gene>
    <name evidence="12 14" type="ORF">P152DRAFT_458122</name>
</gene>
<dbReference type="InterPro" id="IPR051410">
    <property type="entry name" value="Ferric/Cupric_Reductase"/>
</dbReference>
<dbReference type="InterPro" id="IPR013130">
    <property type="entry name" value="Fe3_Rdtase_TM_dom"/>
</dbReference>
<evidence type="ECO:0000256" key="3">
    <source>
        <dbReference type="ARBA" id="ARBA00022448"/>
    </source>
</evidence>
<dbReference type="GO" id="GO:0006826">
    <property type="term" value="P:iron ion transport"/>
    <property type="evidence" value="ECO:0007669"/>
    <property type="project" value="TreeGrafter"/>
</dbReference>
<evidence type="ECO:0000256" key="9">
    <source>
        <dbReference type="ARBA" id="ARBA00023136"/>
    </source>
</evidence>
<dbReference type="CDD" id="cd06186">
    <property type="entry name" value="NOX_Duox_like_FAD_NADP"/>
    <property type="match status" value="1"/>
</dbReference>
<dbReference type="PROSITE" id="PS51384">
    <property type="entry name" value="FAD_FR"/>
    <property type="match status" value="1"/>
</dbReference>
<dbReference type="GO" id="GO:0005886">
    <property type="term" value="C:plasma membrane"/>
    <property type="evidence" value="ECO:0007669"/>
    <property type="project" value="TreeGrafter"/>
</dbReference>
<dbReference type="AlphaFoldDB" id="A0A6G1G4J4"/>
<dbReference type="InterPro" id="IPR013112">
    <property type="entry name" value="FAD-bd_8"/>
</dbReference>
<feature type="transmembrane region" description="Helical" evidence="10">
    <location>
        <begin position="270"/>
        <end position="291"/>
    </location>
</feature>
<reference evidence="14" key="3">
    <citation type="submission" date="2025-04" db="UniProtKB">
        <authorList>
            <consortium name="RefSeq"/>
        </authorList>
    </citation>
    <scope>IDENTIFICATION</scope>
    <source>
        <strain evidence="14">CBS 781.70</strain>
    </source>
</reference>
<evidence type="ECO:0000259" key="11">
    <source>
        <dbReference type="PROSITE" id="PS51384"/>
    </source>
</evidence>
<dbReference type="Pfam" id="PF08022">
    <property type="entry name" value="FAD_binding_8"/>
    <property type="match status" value="1"/>
</dbReference>
<dbReference type="Gene3D" id="3.40.50.80">
    <property type="entry name" value="Nucleotide-binding domain of ferredoxin-NADP reductase (FNR) module"/>
    <property type="match status" value="1"/>
</dbReference>
<dbReference type="SUPFAM" id="SSF52343">
    <property type="entry name" value="Ferredoxin reductase-like, C-terminal NADP-linked domain"/>
    <property type="match status" value="1"/>
</dbReference>
<dbReference type="RefSeq" id="XP_033534579.1">
    <property type="nucleotide sequence ID" value="XM_033679383.1"/>
</dbReference>
<feature type="domain" description="FAD-binding FR-type" evidence="11">
    <location>
        <begin position="314"/>
        <end position="439"/>
    </location>
</feature>
<evidence type="ECO:0000256" key="5">
    <source>
        <dbReference type="ARBA" id="ARBA00022982"/>
    </source>
</evidence>
<evidence type="ECO:0000256" key="10">
    <source>
        <dbReference type="SAM" id="Phobius"/>
    </source>
</evidence>
<dbReference type="GO" id="GO:0015677">
    <property type="term" value="P:copper ion import"/>
    <property type="evidence" value="ECO:0007669"/>
    <property type="project" value="TreeGrafter"/>
</dbReference>
<comment type="similarity">
    <text evidence="2">Belongs to the ferric reductase (FRE) family.</text>
</comment>
<proteinExistence type="inferred from homology"/>
<dbReference type="GO" id="GO:0000293">
    <property type="term" value="F:ferric-chelate reductase activity"/>
    <property type="evidence" value="ECO:0007669"/>
    <property type="project" value="UniProtKB-ARBA"/>
</dbReference>
<evidence type="ECO:0000313" key="12">
    <source>
        <dbReference type="EMBL" id="KAF1812948.1"/>
    </source>
</evidence>
<evidence type="ECO:0000313" key="14">
    <source>
        <dbReference type="RefSeq" id="XP_033534579.1"/>
    </source>
</evidence>
<feature type="transmembrane region" description="Helical" evidence="10">
    <location>
        <begin position="63"/>
        <end position="82"/>
    </location>
</feature>
<keyword evidence="6 10" id="KW-1133">Transmembrane helix</keyword>
<keyword evidence="13" id="KW-1185">Reference proteome</keyword>
<keyword evidence="5" id="KW-0249">Electron transport</keyword>
<feature type="transmembrane region" description="Helical" evidence="10">
    <location>
        <begin position="117"/>
        <end position="141"/>
    </location>
</feature>
<dbReference type="GeneID" id="54419953"/>
<reference evidence="12 14" key="1">
    <citation type="submission" date="2020-01" db="EMBL/GenBank/DDBJ databases">
        <authorList>
            <consortium name="DOE Joint Genome Institute"/>
            <person name="Haridas S."/>
            <person name="Albert R."/>
            <person name="Binder M."/>
            <person name="Bloem J."/>
            <person name="Labutti K."/>
            <person name="Salamov A."/>
            <person name="Andreopoulos B."/>
            <person name="Baker S.E."/>
            <person name="Barry K."/>
            <person name="Bills G."/>
            <person name="Bluhm B.H."/>
            <person name="Cannon C."/>
            <person name="Castanera R."/>
            <person name="Culley D.E."/>
            <person name="Daum C."/>
            <person name="Ezra D."/>
            <person name="Gonzalez J.B."/>
            <person name="Henrissat B."/>
            <person name="Kuo A."/>
            <person name="Liang C."/>
            <person name="Lipzen A."/>
            <person name="Lutzoni F."/>
            <person name="Magnuson J."/>
            <person name="Mondo S."/>
            <person name="Nolan M."/>
            <person name="Ohm R."/>
            <person name="Pangilinan J."/>
            <person name="Park H.-J."/>
            <person name="Ramirez L."/>
            <person name="Alfaro M."/>
            <person name="Sun H."/>
            <person name="Tritt A."/>
            <person name="Yoshinaga Y."/>
            <person name="Zwiers L.-H."/>
            <person name="Turgeon B.G."/>
            <person name="Goodwin S.B."/>
            <person name="Spatafora J.W."/>
            <person name="Crous P.W."/>
            <person name="Grigoriev I.V."/>
        </authorList>
    </citation>
    <scope>NUCLEOTIDE SEQUENCE</scope>
    <source>
        <strain evidence="12 14">CBS 781.70</strain>
    </source>
</reference>
<dbReference type="Pfam" id="PF08030">
    <property type="entry name" value="NAD_binding_6"/>
    <property type="match status" value="1"/>
</dbReference>
<protein>
    <submittedName>
        <fullName evidence="12 14">Ferric-chelate reductase</fullName>
    </submittedName>
</protein>
<evidence type="ECO:0000256" key="6">
    <source>
        <dbReference type="ARBA" id="ARBA00022989"/>
    </source>
</evidence>
<evidence type="ECO:0000256" key="4">
    <source>
        <dbReference type="ARBA" id="ARBA00022692"/>
    </source>
</evidence>
<dbReference type="EMBL" id="ML975156">
    <property type="protein sequence ID" value="KAF1812948.1"/>
    <property type="molecule type" value="Genomic_DNA"/>
</dbReference>
<dbReference type="Pfam" id="PF01794">
    <property type="entry name" value="Ferric_reduct"/>
    <property type="match status" value="1"/>
</dbReference>
<dbReference type="GO" id="GO:0006879">
    <property type="term" value="P:intracellular iron ion homeostasis"/>
    <property type="evidence" value="ECO:0007669"/>
    <property type="project" value="TreeGrafter"/>
</dbReference>
<reference evidence="14" key="2">
    <citation type="submission" date="2020-04" db="EMBL/GenBank/DDBJ databases">
        <authorList>
            <consortium name="NCBI Genome Project"/>
        </authorList>
    </citation>
    <scope>NUCLEOTIDE SEQUENCE</scope>
    <source>
        <strain evidence="14">CBS 781.70</strain>
    </source>
</reference>
<keyword evidence="4 10" id="KW-0812">Transmembrane</keyword>
<feature type="transmembrane region" description="Helical" evidence="10">
    <location>
        <begin position="200"/>
        <end position="222"/>
    </location>
</feature>
<evidence type="ECO:0000313" key="13">
    <source>
        <dbReference type="Proteomes" id="UP000504638"/>
    </source>
</evidence>
<accession>A0A6G1G4J4</accession>
<evidence type="ECO:0000256" key="7">
    <source>
        <dbReference type="ARBA" id="ARBA00023002"/>
    </source>
</evidence>
<keyword evidence="9 10" id="KW-0472">Membrane</keyword>
<name>A0A6G1G4J4_9PEZI</name>
<organism evidence="12">
    <name type="scientific">Eremomyces bilateralis CBS 781.70</name>
    <dbReference type="NCBI Taxonomy" id="1392243"/>
    <lineage>
        <taxon>Eukaryota</taxon>
        <taxon>Fungi</taxon>
        <taxon>Dikarya</taxon>
        <taxon>Ascomycota</taxon>
        <taxon>Pezizomycotina</taxon>
        <taxon>Dothideomycetes</taxon>
        <taxon>Dothideomycetes incertae sedis</taxon>
        <taxon>Eremomycetales</taxon>
        <taxon>Eremomycetaceae</taxon>
        <taxon>Eremomyces</taxon>
    </lineage>
</organism>
<feature type="transmembrane region" description="Helical" evidence="10">
    <location>
        <begin position="237"/>
        <end position="258"/>
    </location>
</feature>
<evidence type="ECO:0000256" key="1">
    <source>
        <dbReference type="ARBA" id="ARBA00004141"/>
    </source>
</evidence>
<dbReference type="PANTHER" id="PTHR32361:SF23">
    <property type="entry name" value="FERRIC-CHELATE REDUCTASE"/>
    <property type="match status" value="1"/>
</dbReference>